<sequence length="652" mass="72688">MALYTPPSLPHTPSSYTMNATLPPLPIELLSAWSSWRTSKQELPPTPPYSSTFSSLPRRVLQAHPQGSTRLPPIAHLERELSRQSPVIPPRTNDAQYWQDHSPTSLKLPPVLVPPEQPRHLPQPRRDVVAEQSLPSPAPPKTPSFDWFGSSSEPSAQYIAEKTCEMICYLWFSVLSPSLPSESQSKRTCTAAHEQSAYFPHSNSATAKLQFSVSPAFVRFMQKVLETTQVSQSVIVLSLHYIYRMKARNPYTSGQAGSEYRVAVAALMMANKFVDDNTYTNKTWSEVSGIDLTEINKMEREFLLGIEFGLYVDKPTYDSWLNLLKGLIMAKERESQHWRRSWFPRSLHCSRAHHSRHIAAHSSRLHSASHRARSSSPRRSSIDYTSLRSAPTEYSVPPPTADAQCYPGSKRTASSAFSPTVTPFSVVQQPRRSTGLTLQIPQHMHTAEKSASPMEPLRSFAKMSLASSPVDDGSAPSWASEVRQDVAPQTLVSAYRADDQCMHAAPQNLYFYSLACSPTEEENRSRKARLRYHQPPPPLPLVYQYQLPPPMPVVVQSACTSPYDAPVRLPPPTALPSFAEMSRQCPYPRAPDVTDRAVAPQAQQQEQQQQFVHDGAIPSAPFANAGPPGVQFYSMALRDASPSLYRTRGLGC</sequence>
<proteinExistence type="predicted"/>
<dbReference type="InterPro" id="IPR036915">
    <property type="entry name" value="Cyclin-like_sf"/>
</dbReference>
<dbReference type="GO" id="GO:0019901">
    <property type="term" value="F:protein kinase binding"/>
    <property type="evidence" value="ECO:0007669"/>
    <property type="project" value="InterPro"/>
</dbReference>
<dbReference type="SMART" id="SM00385">
    <property type="entry name" value="CYCLIN"/>
    <property type="match status" value="1"/>
</dbReference>
<name>A0A8E2DQW1_9APHY</name>
<evidence type="ECO:0000259" key="2">
    <source>
        <dbReference type="SMART" id="SM00385"/>
    </source>
</evidence>
<dbReference type="GO" id="GO:0016538">
    <property type="term" value="F:cyclin-dependent protein serine/threonine kinase regulator activity"/>
    <property type="evidence" value="ECO:0007669"/>
    <property type="project" value="TreeGrafter"/>
</dbReference>
<dbReference type="GO" id="GO:0005634">
    <property type="term" value="C:nucleus"/>
    <property type="evidence" value="ECO:0007669"/>
    <property type="project" value="TreeGrafter"/>
</dbReference>
<feature type="region of interest" description="Disordered" evidence="1">
    <location>
        <begin position="358"/>
        <end position="414"/>
    </location>
</feature>
<feature type="compositionally biased region" description="Polar residues" evidence="1">
    <location>
        <begin position="93"/>
        <end position="105"/>
    </location>
</feature>
<gene>
    <name evidence="3" type="ORF">OBBRIDRAFT_770204</name>
</gene>
<dbReference type="CDD" id="cd20557">
    <property type="entry name" value="CYCLIN_ScPCL1-like"/>
    <property type="match status" value="1"/>
</dbReference>
<organism evidence="3 4">
    <name type="scientific">Obba rivulosa</name>
    <dbReference type="NCBI Taxonomy" id="1052685"/>
    <lineage>
        <taxon>Eukaryota</taxon>
        <taxon>Fungi</taxon>
        <taxon>Dikarya</taxon>
        <taxon>Basidiomycota</taxon>
        <taxon>Agaricomycotina</taxon>
        <taxon>Agaricomycetes</taxon>
        <taxon>Polyporales</taxon>
        <taxon>Gelatoporiaceae</taxon>
        <taxon>Obba</taxon>
    </lineage>
</organism>
<dbReference type="PANTHER" id="PTHR15615">
    <property type="match status" value="1"/>
</dbReference>
<dbReference type="InterPro" id="IPR013763">
    <property type="entry name" value="Cyclin-like_dom"/>
</dbReference>
<reference evidence="3 4" key="1">
    <citation type="submission" date="2016-07" db="EMBL/GenBank/DDBJ databases">
        <title>Draft genome of the white-rot fungus Obba rivulosa 3A-2.</title>
        <authorList>
            <consortium name="DOE Joint Genome Institute"/>
            <person name="Miettinen O."/>
            <person name="Riley R."/>
            <person name="Acob R."/>
            <person name="Barry K."/>
            <person name="Cullen D."/>
            <person name="De Vries R."/>
            <person name="Hainaut M."/>
            <person name="Hatakka A."/>
            <person name="Henrissat B."/>
            <person name="Hilden K."/>
            <person name="Kuo R."/>
            <person name="Labutti K."/>
            <person name="Lipzen A."/>
            <person name="Makela M.R."/>
            <person name="Sandor L."/>
            <person name="Spatafora J.W."/>
            <person name="Grigoriev I.V."/>
            <person name="Hibbett D.S."/>
        </authorList>
    </citation>
    <scope>NUCLEOTIDE SEQUENCE [LARGE SCALE GENOMIC DNA]</scope>
    <source>
        <strain evidence="3 4">3A-2</strain>
    </source>
</reference>
<dbReference type="PANTHER" id="PTHR15615:SF27">
    <property type="entry name" value="PHO85 CYCLIN CLG1"/>
    <property type="match status" value="1"/>
</dbReference>
<accession>A0A8E2DQW1</accession>
<dbReference type="Gene3D" id="1.10.472.10">
    <property type="entry name" value="Cyclin-like"/>
    <property type="match status" value="1"/>
</dbReference>
<dbReference type="OrthoDB" id="244495at2759"/>
<keyword evidence="4" id="KW-1185">Reference proteome</keyword>
<feature type="region of interest" description="Disordered" evidence="1">
    <location>
        <begin position="83"/>
        <end position="147"/>
    </location>
</feature>
<dbReference type="GO" id="GO:0000307">
    <property type="term" value="C:cyclin-dependent protein kinase holoenzyme complex"/>
    <property type="evidence" value="ECO:0007669"/>
    <property type="project" value="TreeGrafter"/>
</dbReference>
<evidence type="ECO:0000313" key="3">
    <source>
        <dbReference type="EMBL" id="OCH94174.1"/>
    </source>
</evidence>
<dbReference type="EMBL" id="KV722346">
    <property type="protein sequence ID" value="OCH94174.1"/>
    <property type="molecule type" value="Genomic_DNA"/>
</dbReference>
<dbReference type="Pfam" id="PF08613">
    <property type="entry name" value="Cyclin"/>
    <property type="match status" value="1"/>
</dbReference>
<dbReference type="AlphaFoldDB" id="A0A8E2DQW1"/>
<evidence type="ECO:0000313" key="4">
    <source>
        <dbReference type="Proteomes" id="UP000250043"/>
    </source>
</evidence>
<evidence type="ECO:0000256" key="1">
    <source>
        <dbReference type="SAM" id="MobiDB-lite"/>
    </source>
</evidence>
<dbReference type="InterPro" id="IPR013922">
    <property type="entry name" value="Cyclin_PHO80-like"/>
</dbReference>
<dbReference type="Proteomes" id="UP000250043">
    <property type="component" value="Unassembled WGS sequence"/>
</dbReference>
<protein>
    <recommendedName>
        <fullName evidence="2">Cyclin-like domain-containing protein</fullName>
    </recommendedName>
</protein>
<feature type="compositionally biased region" description="Basic residues" evidence="1">
    <location>
        <begin position="358"/>
        <end position="373"/>
    </location>
</feature>
<dbReference type="SUPFAM" id="SSF47954">
    <property type="entry name" value="Cyclin-like"/>
    <property type="match status" value="1"/>
</dbReference>
<feature type="domain" description="Cyclin-like" evidence="2">
    <location>
        <begin position="219"/>
        <end position="304"/>
    </location>
</feature>